<evidence type="ECO:0000256" key="2">
    <source>
        <dbReference type="ARBA" id="ARBA00022723"/>
    </source>
</evidence>
<keyword evidence="2" id="KW-0479">Metal-binding</keyword>
<evidence type="ECO:0000313" key="6">
    <source>
        <dbReference type="EMBL" id="MBK8572922.1"/>
    </source>
</evidence>
<dbReference type="GO" id="GO:0046872">
    <property type="term" value="F:metal ion binding"/>
    <property type="evidence" value="ECO:0007669"/>
    <property type="project" value="UniProtKB-KW"/>
</dbReference>
<evidence type="ECO:0000256" key="3">
    <source>
        <dbReference type="ARBA" id="ARBA00022801"/>
    </source>
</evidence>
<dbReference type="PANTHER" id="PTHR42978">
    <property type="entry name" value="QUORUM-QUENCHING LACTONASE YTNP-RELATED-RELATED"/>
    <property type="match status" value="1"/>
</dbReference>
<accession>A0A936F2G7</accession>
<dbReference type="CDD" id="cd16281">
    <property type="entry name" value="metallo-hydrolase-like_MBL-fold"/>
    <property type="match status" value="1"/>
</dbReference>
<keyword evidence="4" id="KW-0862">Zinc</keyword>
<protein>
    <submittedName>
        <fullName evidence="6">MBL fold metallo-hydrolase</fullName>
    </submittedName>
</protein>
<gene>
    <name evidence="6" type="ORF">IPN91_09805</name>
</gene>
<dbReference type="InterPro" id="IPR051013">
    <property type="entry name" value="MBL_superfamily_lactonases"/>
</dbReference>
<dbReference type="InterPro" id="IPR036866">
    <property type="entry name" value="RibonucZ/Hydroxyglut_hydro"/>
</dbReference>
<keyword evidence="3" id="KW-0378">Hydrolase</keyword>
<dbReference type="PANTHER" id="PTHR42978:SF6">
    <property type="entry name" value="QUORUM-QUENCHING LACTONASE YTNP-RELATED"/>
    <property type="match status" value="1"/>
</dbReference>
<evidence type="ECO:0000256" key="4">
    <source>
        <dbReference type="ARBA" id="ARBA00022833"/>
    </source>
</evidence>
<evidence type="ECO:0000259" key="5">
    <source>
        <dbReference type="SMART" id="SM00849"/>
    </source>
</evidence>
<organism evidence="6 7">
    <name type="scientific">Candidatus Geothrix odensensis</name>
    <dbReference type="NCBI Taxonomy" id="2954440"/>
    <lineage>
        <taxon>Bacteria</taxon>
        <taxon>Pseudomonadati</taxon>
        <taxon>Acidobacteriota</taxon>
        <taxon>Holophagae</taxon>
        <taxon>Holophagales</taxon>
        <taxon>Holophagaceae</taxon>
        <taxon>Geothrix</taxon>
    </lineage>
</organism>
<dbReference type="AlphaFoldDB" id="A0A936F2G7"/>
<dbReference type="InterPro" id="IPR001279">
    <property type="entry name" value="Metallo-B-lactamas"/>
</dbReference>
<proteinExistence type="inferred from homology"/>
<dbReference type="Proteomes" id="UP000709959">
    <property type="component" value="Unassembled WGS sequence"/>
</dbReference>
<name>A0A936F2G7_9BACT</name>
<dbReference type="Gene3D" id="3.60.15.10">
    <property type="entry name" value="Ribonuclease Z/Hydroxyacylglutathione hydrolase-like"/>
    <property type="match status" value="1"/>
</dbReference>
<evidence type="ECO:0000313" key="7">
    <source>
        <dbReference type="Proteomes" id="UP000709959"/>
    </source>
</evidence>
<evidence type="ECO:0000256" key="1">
    <source>
        <dbReference type="ARBA" id="ARBA00007749"/>
    </source>
</evidence>
<dbReference type="GO" id="GO:0016787">
    <property type="term" value="F:hydrolase activity"/>
    <property type="evidence" value="ECO:0007669"/>
    <property type="project" value="UniProtKB-KW"/>
</dbReference>
<comment type="similarity">
    <text evidence="1">Belongs to the metallo-beta-lactamase superfamily.</text>
</comment>
<dbReference type="SUPFAM" id="SSF56281">
    <property type="entry name" value="Metallo-hydrolase/oxidoreductase"/>
    <property type="match status" value="1"/>
</dbReference>
<comment type="caution">
    <text evidence="6">The sequence shown here is derived from an EMBL/GenBank/DDBJ whole genome shotgun (WGS) entry which is preliminary data.</text>
</comment>
<dbReference type="EMBL" id="JADKCH010000010">
    <property type="protein sequence ID" value="MBK8572922.1"/>
    <property type="molecule type" value="Genomic_DNA"/>
</dbReference>
<feature type="domain" description="Metallo-beta-lactamase" evidence="5">
    <location>
        <begin position="47"/>
        <end position="260"/>
    </location>
</feature>
<sequence length="284" mass="30761">MQFGPWDVQIVSGGTFRLDGGAMFGTVPKVVWNKIYPADEDNQILMDTNCLLVRGEVDGKQHVILVDNGNGDKETDDFMARFKFQGRGVLDASLAEHGVKPADITLCILTHLHFDHAGGSTRFDANGSTVPSFPNARYVVQAQDLADARQPHLRVKASYLPQNWEPLEAAGLLDTVDGSTELLPGISVRPAPGHIEGLQNVVIEGGGKRLVYLADLIPTARHIQPAWVMGYDLDVVTCVDERQKVLAEVTGNGTVCVFEHDPDIPAGTVSRDAKGKYLVAPLAL</sequence>
<reference evidence="6 7" key="1">
    <citation type="submission" date="2020-10" db="EMBL/GenBank/DDBJ databases">
        <title>Connecting structure to function with the recovery of over 1000 high-quality activated sludge metagenome-assembled genomes encoding full-length rRNA genes using long-read sequencing.</title>
        <authorList>
            <person name="Singleton C.M."/>
            <person name="Petriglieri F."/>
            <person name="Kristensen J.M."/>
            <person name="Kirkegaard R.H."/>
            <person name="Michaelsen T.Y."/>
            <person name="Andersen M.H."/>
            <person name="Karst S.M."/>
            <person name="Dueholm M.S."/>
            <person name="Nielsen P.H."/>
            <person name="Albertsen M."/>
        </authorList>
    </citation>
    <scope>NUCLEOTIDE SEQUENCE [LARGE SCALE GENOMIC DNA]</scope>
    <source>
        <strain evidence="6">OdNE_18-Q3-R46-58_MAXAC.008</strain>
    </source>
</reference>
<dbReference type="Pfam" id="PF00753">
    <property type="entry name" value="Lactamase_B"/>
    <property type="match status" value="1"/>
</dbReference>
<dbReference type="SMART" id="SM00849">
    <property type="entry name" value="Lactamase_B"/>
    <property type="match status" value="1"/>
</dbReference>